<dbReference type="EMBL" id="CAJNOL010002532">
    <property type="protein sequence ID" value="CAF1509671.1"/>
    <property type="molecule type" value="Genomic_DNA"/>
</dbReference>
<dbReference type="EMBL" id="CAJOBD010000417">
    <property type="protein sequence ID" value="CAF3664793.1"/>
    <property type="molecule type" value="Genomic_DNA"/>
</dbReference>
<comment type="caution">
    <text evidence="1">The sequence shown here is derived from an EMBL/GenBank/DDBJ whole genome shotgun (WGS) entry which is preliminary data.</text>
</comment>
<proteinExistence type="predicted"/>
<organism evidence="1 5">
    <name type="scientific">Rotaria sordida</name>
    <dbReference type="NCBI Taxonomy" id="392033"/>
    <lineage>
        <taxon>Eukaryota</taxon>
        <taxon>Metazoa</taxon>
        <taxon>Spiralia</taxon>
        <taxon>Gnathifera</taxon>
        <taxon>Rotifera</taxon>
        <taxon>Eurotatoria</taxon>
        <taxon>Bdelloidea</taxon>
        <taxon>Philodinida</taxon>
        <taxon>Philodinidae</taxon>
        <taxon>Rotaria</taxon>
    </lineage>
</organism>
<dbReference type="EMBL" id="CAJNOT010000975">
    <property type="protein sequence ID" value="CAF1120828.1"/>
    <property type="molecule type" value="Genomic_DNA"/>
</dbReference>
<protein>
    <submittedName>
        <fullName evidence="1">Uncharacterized protein</fullName>
    </submittedName>
</protein>
<dbReference type="AlphaFoldDB" id="A0A814QDE2"/>
<reference evidence="1" key="1">
    <citation type="submission" date="2021-02" db="EMBL/GenBank/DDBJ databases">
        <authorList>
            <person name="Nowell W R."/>
        </authorList>
    </citation>
    <scope>NUCLEOTIDE SEQUENCE</scope>
</reference>
<accession>A0A814QDE2</accession>
<evidence type="ECO:0000313" key="5">
    <source>
        <dbReference type="Proteomes" id="UP000663854"/>
    </source>
</evidence>
<keyword evidence="6" id="KW-1185">Reference proteome</keyword>
<name>A0A814QDE2_9BILA</name>
<dbReference type="Proteomes" id="UP000663854">
    <property type="component" value="Unassembled WGS sequence"/>
</dbReference>
<dbReference type="Proteomes" id="UP000663864">
    <property type="component" value="Unassembled WGS sequence"/>
</dbReference>
<evidence type="ECO:0000313" key="2">
    <source>
        <dbReference type="EMBL" id="CAF1120828.1"/>
    </source>
</evidence>
<evidence type="ECO:0000313" key="6">
    <source>
        <dbReference type="Proteomes" id="UP000663870"/>
    </source>
</evidence>
<dbReference type="Proteomes" id="UP000663836">
    <property type="component" value="Unassembled WGS sequence"/>
</dbReference>
<evidence type="ECO:0000313" key="4">
    <source>
        <dbReference type="EMBL" id="CAF3664793.1"/>
    </source>
</evidence>
<evidence type="ECO:0000313" key="3">
    <source>
        <dbReference type="EMBL" id="CAF1509671.1"/>
    </source>
</evidence>
<evidence type="ECO:0000313" key="1">
    <source>
        <dbReference type="EMBL" id="CAF1119129.1"/>
    </source>
</evidence>
<dbReference type="Proteomes" id="UP000663870">
    <property type="component" value="Unassembled WGS sequence"/>
</dbReference>
<dbReference type="EMBL" id="CAJNOH010000763">
    <property type="protein sequence ID" value="CAF1119129.1"/>
    <property type="molecule type" value="Genomic_DNA"/>
</dbReference>
<gene>
    <name evidence="4" type="ORF">JBS370_LOCUS7138</name>
    <name evidence="3" type="ORF">JXQ802_LOCUS40919</name>
    <name evidence="1" type="ORF">PYM288_LOCUS20604</name>
    <name evidence="2" type="ORF">ZHD862_LOCUS18622</name>
</gene>
<sequence>MPPIDEDLQKYVGQNVRNVEQELKSKGYEVHLVSTGTCATGCVPPKKVVFGQPESEQKKRIVLSYNGDDPGEKITYIGRDD</sequence>